<dbReference type="PANTHER" id="PTHR40763:SF4">
    <property type="entry name" value="DUF1707 DOMAIN-CONTAINING PROTEIN"/>
    <property type="match status" value="1"/>
</dbReference>
<keyword evidence="2" id="KW-0812">Transmembrane</keyword>
<keyword evidence="5" id="KW-1185">Reference proteome</keyword>
<evidence type="ECO:0000313" key="5">
    <source>
        <dbReference type="Proteomes" id="UP000317422"/>
    </source>
</evidence>
<evidence type="ECO:0000256" key="2">
    <source>
        <dbReference type="SAM" id="Phobius"/>
    </source>
</evidence>
<sequence>MDEEQVPPDLMRAGDIDRDAVTERLTYAFQEGRLTLDEYHERLDRAMRAVVMRDLAPLTSDLPAPPPPAPRTESEAGQEVSDERQERWRQRLEPWRGLAAISVILVGIWGVTSVISGELLPFWPLIPIGFMFMFTLAGAVGGTYLDGSEQRSPLERPDSDDP</sequence>
<organism evidence="4 5">
    <name type="scientific">Haloactinospora alba</name>
    <dbReference type="NCBI Taxonomy" id="405555"/>
    <lineage>
        <taxon>Bacteria</taxon>
        <taxon>Bacillati</taxon>
        <taxon>Actinomycetota</taxon>
        <taxon>Actinomycetes</taxon>
        <taxon>Streptosporangiales</taxon>
        <taxon>Nocardiopsidaceae</taxon>
        <taxon>Haloactinospora</taxon>
    </lineage>
</organism>
<dbReference type="AlphaFoldDB" id="A0A543NKE1"/>
<keyword evidence="2" id="KW-1133">Transmembrane helix</keyword>
<feature type="domain" description="DUF1707" evidence="3">
    <location>
        <begin position="11"/>
        <end position="63"/>
    </location>
</feature>
<dbReference type="EMBL" id="VFQC01000001">
    <property type="protein sequence ID" value="TQN32266.1"/>
    <property type="molecule type" value="Genomic_DNA"/>
</dbReference>
<proteinExistence type="predicted"/>
<feature type="region of interest" description="Disordered" evidence="1">
    <location>
        <begin position="57"/>
        <end position="87"/>
    </location>
</feature>
<dbReference type="Pfam" id="PF08044">
    <property type="entry name" value="DUF1707"/>
    <property type="match status" value="1"/>
</dbReference>
<accession>A0A543NKE1</accession>
<evidence type="ECO:0000259" key="3">
    <source>
        <dbReference type="Pfam" id="PF08044"/>
    </source>
</evidence>
<comment type="caution">
    <text evidence="4">The sequence shown here is derived from an EMBL/GenBank/DDBJ whole genome shotgun (WGS) entry which is preliminary data.</text>
</comment>
<feature type="transmembrane region" description="Helical" evidence="2">
    <location>
        <begin position="97"/>
        <end position="116"/>
    </location>
</feature>
<name>A0A543NKE1_9ACTN</name>
<evidence type="ECO:0000313" key="4">
    <source>
        <dbReference type="EMBL" id="TQN32266.1"/>
    </source>
</evidence>
<dbReference type="InterPro" id="IPR012551">
    <property type="entry name" value="DUF1707_SHOCT-like"/>
</dbReference>
<evidence type="ECO:0000256" key="1">
    <source>
        <dbReference type="SAM" id="MobiDB-lite"/>
    </source>
</evidence>
<reference evidence="4 5" key="1">
    <citation type="submission" date="2019-06" db="EMBL/GenBank/DDBJ databases">
        <title>Sequencing the genomes of 1000 actinobacteria strains.</title>
        <authorList>
            <person name="Klenk H.-P."/>
        </authorList>
    </citation>
    <scope>NUCLEOTIDE SEQUENCE [LARGE SCALE GENOMIC DNA]</scope>
    <source>
        <strain evidence="4 5">DSM 45015</strain>
    </source>
</reference>
<feature type="transmembrane region" description="Helical" evidence="2">
    <location>
        <begin position="122"/>
        <end position="145"/>
    </location>
</feature>
<protein>
    <submittedName>
        <fullName evidence="4">Uncharacterized protein DUF1707</fullName>
    </submittedName>
</protein>
<gene>
    <name evidence="4" type="ORF">FHX37_2216</name>
</gene>
<dbReference type="OrthoDB" id="3748531at2"/>
<dbReference type="Proteomes" id="UP000317422">
    <property type="component" value="Unassembled WGS sequence"/>
</dbReference>
<keyword evidence="2" id="KW-0472">Membrane</keyword>
<dbReference type="PANTHER" id="PTHR40763">
    <property type="entry name" value="MEMBRANE PROTEIN-RELATED"/>
    <property type="match status" value="1"/>
</dbReference>
<dbReference type="RefSeq" id="WP_141923786.1">
    <property type="nucleotide sequence ID" value="NZ_VFQC01000001.1"/>
</dbReference>